<keyword evidence="3" id="KW-1185">Reference proteome</keyword>
<feature type="chain" id="PRO_5022988506" description="Secreted protein" evidence="1">
    <location>
        <begin position="27"/>
        <end position="78"/>
    </location>
</feature>
<evidence type="ECO:0000313" key="2">
    <source>
        <dbReference type="EMBL" id="MPC59356.1"/>
    </source>
</evidence>
<gene>
    <name evidence="2" type="ORF">E2C01_053374</name>
</gene>
<dbReference type="Proteomes" id="UP000324222">
    <property type="component" value="Unassembled WGS sequence"/>
</dbReference>
<comment type="caution">
    <text evidence="2">The sequence shown here is derived from an EMBL/GenBank/DDBJ whole genome shotgun (WGS) entry which is preliminary data.</text>
</comment>
<sequence>MPEVHLGVSRLALQFSLCCIIYVSPAANSRLCDVLLRDTGPAKFMKAATSFQIPASRRSCLCSCSVNCLALNCSNVRY</sequence>
<organism evidence="2 3">
    <name type="scientific">Portunus trituberculatus</name>
    <name type="common">Swimming crab</name>
    <name type="synonym">Neptunus trituberculatus</name>
    <dbReference type="NCBI Taxonomy" id="210409"/>
    <lineage>
        <taxon>Eukaryota</taxon>
        <taxon>Metazoa</taxon>
        <taxon>Ecdysozoa</taxon>
        <taxon>Arthropoda</taxon>
        <taxon>Crustacea</taxon>
        <taxon>Multicrustacea</taxon>
        <taxon>Malacostraca</taxon>
        <taxon>Eumalacostraca</taxon>
        <taxon>Eucarida</taxon>
        <taxon>Decapoda</taxon>
        <taxon>Pleocyemata</taxon>
        <taxon>Brachyura</taxon>
        <taxon>Eubrachyura</taxon>
        <taxon>Portunoidea</taxon>
        <taxon>Portunidae</taxon>
        <taxon>Portuninae</taxon>
        <taxon>Portunus</taxon>
    </lineage>
</organism>
<dbReference type="EMBL" id="VSRR010016488">
    <property type="protein sequence ID" value="MPC59356.1"/>
    <property type="molecule type" value="Genomic_DNA"/>
</dbReference>
<evidence type="ECO:0000313" key="3">
    <source>
        <dbReference type="Proteomes" id="UP000324222"/>
    </source>
</evidence>
<reference evidence="2 3" key="1">
    <citation type="submission" date="2019-05" db="EMBL/GenBank/DDBJ databases">
        <title>Another draft genome of Portunus trituberculatus and its Hox gene families provides insights of decapod evolution.</title>
        <authorList>
            <person name="Jeong J.-H."/>
            <person name="Song I."/>
            <person name="Kim S."/>
            <person name="Choi T."/>
            <person name="Kim D."/>
            <person name="Ryu S."/>
            <person name="Kim W."/>
        </authorList>
    </citation>
    <scope>NUCLEOTIDE SEQUENCE [LARGE SCALE GENOMIC DNA]</scope>
    <source>
        <tissue evidence="2">Muscle</tissue>
    </source>
</reference>
<protein>
    <recommendedName>
        <fullName evidence="4">Secreted protein</fullName>
    </recommendedName>
</protein>
<feature type="signal peptide" evidence="1">
    <location>
        <begin position="1"/>
        <end position="26"/>
    </location>
</feature>
<name>A0A5B7GP99_PORTR</name>
<evidence type="ECO:0000256" key="1">
    <source>
        <dbReference type="SAM" id="SignalP"/>
    </source>
</evidence>
<accession>A0A5B7GP99</accession>
<keyword evidence="1" id="KW-0732">Signal</keyword>
<dbReference type="AlphaFoldDB" id="A0A5B7GP99"/>
<proteinExistence type="predicted"/>
<evidence type="ECO:0008006" key="4">
    <source>
        <dbReference type="Google" id="ProtNLM"/>
    </source>
</evidence>